<dbReference type="Proteomes" id="UP000245133">
    <property type="component" value="Unassembled WGS sequence"/>
</dbReference>
<dbReference type="PANTHER" id="PTHR33446">
    <property type="entry name" value="PROTEIN TONB-RELATED"/>
    <property type="match status" value="1"/>
</dbReference>
<evidence type="ECO:0000259" key="11">
    <source>
        <dbReference type="PROSITE" id="PS52015"/>
    </source>
</evidence>
<evidence type="ECO:0000256" key="7">
    <source>
        <dbReference type="ARBA" id="ARBA00022927"/>
    </source>
</evidence>
<organism evidence="12 13">
    <name type="scientific">Leptospira ryugenii</name>
    <dbReference type="NCBI Taxonomy" id="1917863"/>
    <lineage>
        <taxon>Bacteria</taxon>
        <taxon>Pseudomonadati</taxon>
        <taxon>Spirochaetota</taxon>
        <taxon>Spirochaetia</taxon>
        <taxon>Leptospirales</taxon>
        <taxon>Leptospiraceae</taxon>
        <taxon>Leptospira</taxon>
    </lineage>
</organism>
<keyword evidence="4" id="KW-1003">Cell membrane</keyword>
<evidence type="ECO:0000256" key="6">
    <source>
        <dbReference type="ARBA" id="ARBA00022692"/>
    </source>
</evidence>
<dbReference type="PROSITE" id="PS52015">
    <property type="entry name" value="TONB_CTD"/>
    <property type="match status" value="1"/>
</dbReference>
<evidence type="ECO:0000256" key="4">
    <source>
        <dbReference type="ARBA" id="ARBA00022475"/>
    </source>
</evidence>
<feature type="domain" description="TonB C-terminal" evidence="11">
    <location>
        <begin position="126"/>
        <end position="218"/>
    </location>
</feature>
<evidence type="ECO:0000256" key="9">
    <source>
        <dbReference type="ARBA" id="ARBA00023136"/>
    </source>
</evidence>
<feature type="region of interest" description="Disordered" evidence="10">
    <location>
        <begin position="65"/>
        <end position="84"/>
    </location>
</feature>
<dbReference type="OrthoDB" id="337644at2"/>
<protein>
    <submittedName>
        <fullName evidence="12">TonB protein</fullName>
    </submittedName>
</protein>
<dbReference type="EMBL" id="BFBB01000007">
    <property type="protein sequence ID" value="GBF50892.1"/>
    <property type="molecule type" value="Genomic_DNA"/>
</dbReference>
<evidence type="ECO:0000256" key="1">
    <source>
        <dbReference type="ARBA" id="ARBA00004383"/>
    </source>
</evidence>
<dbReference type="GO" id="GO:0031992">
    <property type="term" value="F:energy transducer activity"/>
    <property type="evidence" value="ECO:0007669"/>
    <property type="project" value="TreeGrafter"/>
</dbReference>
<dbReference type="InterPro" id="IPR051045">
    <property type="entry name" value="TonB-dependent_transducer"/>
</dbReference>
<dbReference type="RefSeq" id="WP_108977009.1">
    <property type="nucleotide sequence ID" value="NZ_BFBB01000007.1"/>
</dbReference>
<dbReference type="InterPro" id="IPR006260">
    <property type="entry name" value="TonB/TolA_C"/>
</dbReference>
<feature type="compositionally biased region" description="Polar residues" evidence="10">
    <location>
        <begin position="102"/>
        <end position="113"/>
    </location>
</feature>
<reference evidence="12 13" key="1">
    <citation type="submission" date="2018-02" db="EMBL/GenBank/DDBJ databases">
        <title>Novel Leptospira species isolated from soil and water in Japan.</title>
        <authorList>
            <person name="Nakao R."/>
            <person name="Masuzawa T."/>
        </authorList>
    </citation>
    <scope>NUCLEOTIDE SEQUENCE [LARGE SCALE GENOMIC DNA]</scope>
    <source>
        <strain evidence="12 13">YH101</strain>
    </source>
</reference>
<keyword evidence="5" id="KW-0997">Cell inner membrane</keyword>
<dbReference type="InterPro" id="IPR037682">
    <property type="entry name" value="TonB_C"/>
</dbReference>
<dbReference type="GO" id="GO:0055085">
    <property type="term" value="P:transmembrane transport"/>
    <property type="evidence" value="ECO:0007669"/>
    <property type="project" value="InterPro"/>
</dbReference>
<dbReference type="Pfam" id="PF03544">
    <property type="entry name" value="TonB_C"/>
    <property type="match status" value="1"/>
</dbReference>
<dbReference type="SUPFAM" id="SSF74653">
    <property type="entry name" value="TolA/TonB C-terminal domain"/>
    <property type="match status" value="1"/>
</dbReference>
<keyword evidence="9" id="KW-0472">Membrane</keyword>
<name>A0A2P2E1X0_9LEPT</name>
<dbReference type="NCBIfam" id="TIGR01352">
    <property type="entry name" value="tonB_Cterm"/>
    <property type="match status" value="1"/>
</dbReference>
<comment type="subcellular location">
    <subcellularLocation>
        <location evidence="1">Cell inner membrane</location>
        <topology evidence="1">Single-pass membrane protein</topology>
        <orientation evidence="1">Periplasmic side</orientation>
    </subcellularLocation>
</comment>
<evidence type="ECO:0000256" key="10">
    <source>
        <dbReference type="SAM" id="MobiDB-lite"/>
    </source>
</evidence>
<feature type="region of interest" description="Disordered" evidence="10">
    <location>
        <begin position="90"/>
        <end position="119"/>
    </location>
</feature>
<gene>
    <name evidence="12" type="primary">tonB</name>
    <name evidence="12" type="ORF">LPTSP4_24190</name>
</gene>
<evidence type="ECO:0000313" key="13">
    <source>
        <dbReference type="Proteomes" id="UP000245133"/>
    </source>
</evidence>
<comment type="similarity">
    <text evidence="2">Belongs to the TonB family.</text>
</comment>
<evidence type="ECO:0000256" key="2">
    <source>
        <dbReference type="ARBA" id="ARBA00006555"/>
    </source>
</evidence>
<keyword evidence="13" id="KW-1185">Reference proteome</keyword>
<comment type="caution">
    <text evidence="12">The sequence shown here is derived from an EMBL/GenBank/DDBJ whole genome shotgun (WGS) entry which is preliminary data.</text>
</comment>
<keyword evidence="3" id="KW-0813">Transport</keyword>
<accession>A0A2P2E1X0</accession>
<keyword evidence="6" id="KW-0812">Transmembrane</keyword>
<evidence type="ECO:0000256" key="8">
    <source>
        <dbReference type="ARBA" id="ARBA00022989"/>
    </source>
</evidence>
<keyword evidence="8" id="KW-1133">Transmembrane helix</keyword>
<evidence type="ECO:0000256" key="5">
    <source>
        <dbReference type="ARBA" id="ARBA00022519"/>
    </source>
</evidence>
<dbReference type="Gene3D" id="3.30.1150.10">
    <property type="match status" value="1"/>
</dbReference>
<evidence type="ECO:0000313" key="12">
    <source>
        <dbReference type="EMBL" id="GBF50892.1"/>
    </source>
</evidence>
<keyword evidence="7" id="KW-0653">Protein transport</keyword>
<dbReference type="GO" id="GO:0015031">
    <property type="term" value="P:protein transport"/>
    <property type="evidence" value="ECO:0007669"/>
    <property type="project" value="UniProtKB-KW"/>
</dbReference>
<evidence type="ECO:0000256" key="3">
    <source>
        <dbReference type="ARBA" id="ARBA00022448"/>
    </source>
</evidence>
<dbReference type="AlphaFoldDB" id="A0A2P2E1X0"/>
<sequence>MKKYLKYIAKFSHSVRQNRERLFHLCLALSFILHTASYAAYRISQMQVDEEVSENTEFEDVDMNFDDIPPELIGGTSSPAPVEKSEWIEGSNKNKEDEPDNSDLNPNQLSGNGTDKDGYLFSFNGDKPPTPIVDFDLKDYFPAQARAANISEKTVILMVQVNEDGTLESAKIVSGKAGYGFDEAALKIASRLRFSPGYVQGQPRKMAHRMPINFNLED</sequence>
<proteinExistence type="inferred from homology"/>
<dbReference type="GO" id="GO:0098797">
    <property type="term" value="C:plasma membrane protein complex"/>
    <property type="evidence" value="ECO:0007669"/>
    <property type="project" value="TreeGrafter"/>
</dbReference>
<dbReference type="PANTHER" id="PTHR33446:SF2">
    <property type="entry name" value="PROTEIN TONB"/>
    <property type="match status" value="1"/>
</dbReference>